<protein>
    <submittedName>
        <fullName evidence="2">Uncharacterized protein</fullName>
    </submittedName>
</protein>
<evidence type="ECO:0000256" key="1">
    <source>
        <dbReference type="SAM" id="MobiDB-lite"/>
    </source>
</evidence>
<feature type="compositionally biased region" description="Basic and acidic residues" evidence="1">
    <location>
        <begin position="98"/>
        <end position="116"/>
    </location>
</feature>
<reference evidence="2 3" key="1">
    <citation type="journal article" date="2024" name="G3 (Bethesda)">
        <title>Genome assembly of Hibiscus sabdariffa L. provides insights into metabolisms of medicinal natural products.</title>
        <authorList>
            <person name="Kim T."/>
        </authorList>
    </citation>
    <scope>NUCLEOTIDE SEQUENCE [LARGE SCALE GENOMIC DNA]</scope>
    <source>
        <strain evidence="2">TK-2024</strain>
        <tissue evidence="2">Old leaves</tissue>
    </source>
</reference>
<dbReference type="Proteomes" id="UP001396334">
    <property type="component" value="Unassembled WGS sequence"/>
</dbReference>
<comment type="caution">
    <text evidence="2">The sequence shown here is derived from an EMBL/GenBank/DDBJ whole genome shotgun (WGS) entry which is preliminary data.</text>
</comment>
<feature type="region of interest" description="Disordered" evidence="1">
    <location>
        <begin position="58"/>
        <end position="142"/>
    </location>
</feature>
<accession>A0ABR2Q1B5</accession>
<feature type="compositionally biased region" description="Low complexity" evidence="1">
    <location>
        <begin position="118"/>
        <end position="129"/>
    </location>
</feature>
<organism evidence="2 3">
    <name type="scientific">Hibiscus sabdariffa</name>
    <name type="common">roselle</name>
    <dbReference type="NCBI Taxonomy" id="183260"/>
    <lineage>
        <taxon>Eukaryota</taxon>
        <taxon>Viridiplantae</taxon>
        <taxon>Streptophyta</taxon>
        <taxon>Embryophyta</taxon>
        <taxon>Tracheophyta</taxon>
        <taxon>Spermatophyta</taxon>
        <taxon>Magnoliopsida</taxon>
        <taxon>eudicotyledons</taxon>
        <taxon>Gunneridae</taxon>
        <taxon>Pentapetalae</taxon>
        <taxon>rosids</taxon>
        <taxon>malvids</taxon>
        <taxon>Malvales</taxon>
        <taxon>Malvaceae</taxon>
        <taxon>Malvoideae</taxon>
        <taxon>Hibiscus</taxon>
    </lineage>
</organism>
<gene>
    <name evidence="2" type="ORF">V6N11_045568</name>
</gene>
<sequence>MKSSNDESDFDWNDVVAFSQLIDVPKTIIDRVAEATSCAIEAVPISFILASTQDNVPIYPDLNQDKAPPSQDNAQRTRRRRSRSSLPDKFLESLVVSEKQRPNGRVDKALPWEGKADPSISTVPSTSVVPEDKLDGKKKKKK</sequence>
<evidence type="ECO:0000313" key="3">
    <source>
        <dbReference type="Proteomes" id="UP001396334"/>
    </source>
</evidence>
<keyword evidence="3" id="KW-1185">Reference proteome</keyword>
<evidence type="ECO:0000313" key="2">
    <source>
        <dbReference type="EMBL" id="KAK8994480.1"/>
    </source>
</evidence>
<dbReference type="EMBL" id="JBBPBN010000047">
    <property type="protein sequence ID" value="KAK8994480.1"/>
    <property type="molecule type" value="Genomic_DNA"/>
</dbReference>
<name>A0ABR2Q1B5_9ROSI</name>
<proteinExistence type="predicted"/>